<proteinExistence type="predicted"/>
<organism evidence="2 3">
    <name type="scientific">Heterodera trifolii</name>
    <dbReference type="NCBI Taxonomy" id="157864"/>
    <lineage>
        <taxon>Eukaryota</taxon>
        <taxon>Metazoa</taxon>
        <taxon>Ecdysozoa</taxon>
        <taxon>Nematoda</taxon>
        <taxon>Chromadorea</taxon>
        <taxon>Rhabditida</taxon>
        <taxon>Tylenchina</taxon>
        <taxon>Tylenchomorpha</taxon>
        <taxon>Tylenchoidea</taxon>
        <taxon>Heteroderidae</taxon>
        <taxon>Heteroderinae</taxon>
        <taxon>Heterodera</taxon>
    </lineage>
</organism>
<dbReference type="AlphaFoldDB" id="A0ABD2LQG5"/>
<name>A0ABD2LQG5_9BILA</name>
<reference evidence="2 3" key="1">
    <citation type="submission" date="2024-10" db="EMBL/GenBank/DDBJ databases">
        <authorList>
            <person name="Kim D."/>
        </authorList>
    </citation>
    <scope>NUCLEOTIDE SEQUENCE [LARGE SCALE GENOMIC DNA]</scope>
    <source>
        <strain evidence="2">BH-2024</strain>
    </source>
</reference>
<dbReference type="InterPro" id="IPR003877">
    <property type="entry name" value="SPRY_dom"/>
</dbReference>
<dbReference type="InterPro" id="IPR013320">
    <property type="entry name" value="ConA-like_dom_sf"/>
</dbReference>
<dbReference type="InterPro" id="IPR043136">
    <property type="entry name" value="B30.2/SPRY_sf"/>
</dbReference>
<dbReference type="Pfam" id="PF00622">
    <property type="entry name" value="SPRY"/>
    <property type="match status" value="1"/>
</dbReference>
<evidence type="ECO:0000259" key="1">
    <source>
        <dbReference type="PROSITE" id="PS50188"/>
    </source>
</evidence>
<accession>A0ABD2LQG5</accession>
<dbReference type="PROSITE" id="PS50188">
    <property type="entry name" value="B302_SPRY"/>
    <property type="match status" value="1"/>
</dbReference>
<dbReference type="InterPro" id="IPR044736">
    <property type="entry name" value="Gid1/RanBPM/SPLA_SPRY"/>
</dbReference>
<dbReference type="SUPFAM" id="SSF49899">
    <property type="entry name" value="Concanavalin A-like lectins/glucanases"/>
    <property type="match status" value="1"/>
</dbReference>
<sequence>MMDNLMEREKRSLTNNSLSHNKRRKTQLILMMIRNTYGLLFGIAVKTPLQLGENIRNRRDTYAYQSNGQFWINGALKHRNVGYYAGDVVGCGVNLATRQIIFTKNGHRLDTSDLAISSSFSAGQVFPFVSLLSFGDEIETNFGPNFFLANI</sequence>
<dbReference type="CDD" id="cd12885">
    <property type="entry name" value="SPRY_RanBP_like"/>
    <property type="match status" value="1"/>
</dbReference>
<dbReference type="Proteomes" id="UP001620626">
    <property type="component" value="Unassembled WGS sequence"/>
</dbReference>
<dbReference type="EMBL" id="JBICBT010000324">
    <property type="protein sequence ID" value="KAL3117404.1"/>
    <property type="molecule type" value="Genomic_DNA"/>
</dbReference>
<gene>
    <name evidence="2" type="ORF">niasHT_000155</name>
</gene>
<protein>
    <recommendedName>
        <fullName evidence="1">B30.2/SPRY domain-containing protein</fullName>
    </recommendedName>
</protein>
<evidence type="ECO:0000313" key="2">
    <source>
        <dbReference type="EMBL" id="KAL3117404.1"/>
    </source>
</evidence>
<dbReference type="InterPro" id="IPR001870">
    <property type="entry name" value="B30.2/SPRY"/>
</dbReference>
<comment type="caution">
    <text evidence="2">The sequence shown here is derived from an EMBL/GenBank/DDBJ whole genome shotgun (WGS) entry which is preliminary data.</text>
</comment>
<keyword evidence="3" id="KW-1185">Reference proteome</keyword>
<dbReference type="Gene3D" id="2.60.120.920">
    <property type="match status" value="1"/>
</dbReference>
<feature type="domain" description="B30.2/SPRY" evidence="1">
    <location>
        <begin position="1"/>
        <end position="147"/>
    </location>
</feature>
<evidence type="ECO:0000313" key="3">
    <source>
        <dbReference type="Proteomes" id="UP001620626"/>
    </source>
</evidence>